<dbReference type="SUPFAM" id="SSF51206">
    <property type="entry name" value="cAMP-binding domain-like"/>
    <property type="match status" value="1"/>
</dbReference>
<evidence type="ECO:0000259" key="5">
    <source>
        <dbReference type="PROSITE" id="PS51063"/>
    </source>
</evidence>
<evidence type="ECO:0000256" key="3">
    <source>
        <dbReference type="ARBA" id="ARBA00023163"/>
    </source>
</evidence>
<feature type="domain" description="HTH crp-type" evidence="5">
    <location>
        <begin position="173"/>
        <end position="246"/>
    </location>
</feature>
<evidence type="ECO:0000313" key="7">
    <source>
        <dbReference type="Proteomes" id="UP001500279"/>
    </source>
</evidence>
<organism evidence="6 7">
    <name type="scientific">Ideonella azotifigens</name>
    <dbReference type="NCBI Taxonomy" id="513160"/>
    <lineage>
        <taxon>Bacteria</taxon>
        <taxon>Pseudomonadati</taxon>
        <taxon>Pseudomonadota</taxon>
        <taxon>Betaproteobacteria</taxon>
        <taxon>Burkholderiales</taxon>
        <taxon>Sphaerotilaceae</taxon>
        <taxon>Ideonella</taxon>
    </lineage>
</organism>
<dbReference type="PANTHER" id="PTHR24567">
    <property type="entry name" value="CRP FAMILY TRANSCRIPTIONAL REGULATORY PROTEIN"/>
    <property type="match status" value="1"/>
</dbReference>
<dbReference type="InterPro" id="IPR036390">
    <property type="entry name" value="WH_DNA-bd_sf"/>
</dbReference>
<dbReference type="Gene3D" id="1.10.10.10">
    <property type="entry name" value="Winged helix-like DNA-binding domain superfamily/Winged helix DNA-binding domain"/>
    <property type="match status" value="1"/>
</dbReference>
<sequence length="295" mass="31695">MTVNHSIHIQAAVAGAWRSLGNDLAPIAEKGRLGDLIGTLVGHASTVRTADETVPVALWRLREHATLLHEGGPAQTLYILRSGSLKCIHTQEDGYEQVLSVALPGDLLGFEALHSGRQPVGVVALEDVTVYALPLNGLRALRQQCPALDHAMQLTLSRQLVRAASTAEMIAAVASDVRLARFLLWMSTRMAELGRSPLRMVLRLSRRDIASLLGVAHETVSRSFTTLADAGHVTVDNREVEILDLAGLRQRALSTRKQLDDAVRPSLGSMVRPSLASAPTMSWLPGTAARPAAVA</sequence>
<name>A0ABP3VSN1_9BURK</name>
<gene>
    <name evidence="6" type="ORF">GCM10009107_55340</name>
</gene>
<evidence type="ECO:0000256" key="2">
    <source>
        <dbReference type="ARBA" id="ARBA00023125"/>
    </source>
</evidence>
<keyword evidence="1" id="KW-0805">Transcription regulation</keyword>
<dbReference type="InterPro" id="IPR018335">
    <property type="entry name" value="Tscrpt_reg_HTH_Crp-type_CS"/>
</dbReference>
<dbReference type="SMART" id="SM00100">
    <property type="entry name" value="cNMP"/>
    <property type="match status" value="1"/>
</dbReference>
<dbReference type="Pfam" id="PF00027">
    <property type="entry name" value="cNMP_binding"/>
    <property type="match status" value="1"/>
</dbReference>
<evidence type="ECO:0000313" key="6">
    <source>
        <dbReference type="EMBL" id="GAA0766899.1"/>
    </source>
</evidence>
<dbReference type="InterPro" id="IPR036388">
    <property type="entry name" value="WH-like_DNA-bd_sf"/>
</dbReference>
<dbReference type="InterPro" id="IPR050397">
    <property type="entry name" value="Env_Response_Regulators"/>
</dbReference>
<dbReference type="EMBL" id="BAAAEW010000045">
    <property type="protein sequence ID" value="GAA0766899.1"/>
    <property type="molecule type" value="Genomic_DNA"/>
</dbReference>
<dbReference type="InterPro" id="IPR000595">
    <property type="entry name" value="cNMP-bd_dom"/>
</dbReference>
<dbReference type="RefSeq" id="WP_141285566.1">
    <property type="nucleotide sequence ID" value="NZ_BAAAEW010000045.1"/>
</dbReference>
<keyword evidence="7" id="KW-1185">Reference proteome</keyword>
<dbReference type="InterPro" id="IPR018490">
    <property type="entry name" value="cNMP-bd_dom_sf"/>
</dbReference>
<evidence type="ECO:0008006" key="8">
    <source>
        <dbReference type="Google" id="ProtNLM"/>
    </source>
</evidence>
<dbReference type="InterPro" id="IPR012318">
    <property type="entry name" value="HTH_CRP"/>
</dbReference>
<dbReference type="Pfam" id="PF13545">
    <property type="entry name" value="HTH_Crp_2"/>
    <property type="match status" value="1"/>
</dbReference>
<dbReference type="PROSITE" id="PS50042">
    <property type="entry name" value="CNMP_BINDING_3"/>
    <property type="match status" value="1"/>
</dbReference>
<keyword evidence="2" id="KW-0238">DNA-binding</keyword>
<dbReference type="PROSITE" id="PS51063">
    <property type="entry name" value="HTH_CRP_2"/>
    <property type="match status" value="1"/>
</dbReference>
<evidence type="ECO:0000259" key="4">
    <source>
        <dbReference type="PROSITE" id="PS50042"/>
    </source>
</evidence>
<accession>A0ABP3VSN1</accession>
<keyword evidence="3" id="KW-0804">Transcription</keyword>
<proteinExistence type="predicted"/>
<dbReference type="PROSITE" id="PS00042">
    <property type="entry name" value="HTH_CRP_1"/>
    <property type="match status" value="1"/>
</dbReference>
<dbReference type="Gene3D" id="2.60.120.10">
    <property type="entry name" value="Jelly Rolls"/>
    <property type="match status" value="1"/>
</dbReference>
<dbReference type="SMART" id="SM00419">
    <property type="entry name" value="HTH_CRP"/>
    <property type="match status" value="1"/>
</dbReference>
<dbReference type="CDD" id="cd00038">
    <property type="entry name" value="CAP_ED"/>
    <property type="match status" value="1"/>
</dbReference>
<protein>
    <recommendedName>
        <fullName evidence="8">Crp/Fnr family transcriptional regulator</fullName>
    </recommendedName>
</protein>
<dbReference type="PANTHER" id="PTHR24567:SF26">
    <property type="entry name" value="REGULATORY PROTEIN YEIL"/>
    <property type="match status" value="1"/>
</dbReference>
<evidence type="ECO:0000256" key="1">
    <source>
        <dbReference type="ARBA" id="ARBA00023015"/>
    </source>
</evidence>
<dbReference type="Proteomes" id="UP001500279">
    <property type="component" value="Unassembled WGS sequence"/>
</dbReference>
<comment type="caution">
    <text evidence="6">The sequence shown here is derived from an EMBL/GenBank/DDBJ whole genome shotgun (WGS) entry which is preliminary data.</text>
</comment>
<dbReference type="SUPFAM" id="SSF46785">
    <property type="entry name" value="Winged helix' DNA-binding domain"/>
    <property type="match status" value="1"/>
</dbReference>
<dbReference type="PRINTS" id="PR00034">
    <property type="entry name" value="HTHCRP"/>
</dbReference>
<dbReference type="InterPro" id="IPR014710">
    <property type="entry name" value="RmlC-like_jellyroll"/>
</dbReference>
<reference evidence="7" key="1">
    <citation type="journal article" date="2019" name="Int. J. Syst. Evol. Microbiol.">
        <title>The Global Catalogue of Microorganisms (GCM) 10K type strain sequencing project: providing services to taxonomists for standard genome sequencing and annotation.</title>
        <authorList>
            <consortium name="The Broad Institute Genomics Platform"/>
            <consortium name="The Broad Institute Genome Sequencing Center for Infectious Disease"/>
            <person name="Wu L."/>
            <person name="Ma J."/>
        </authorList>
    </citation>
    <scope>NUCLEOTIDE SEQUENCE [LARGE SCALE GENOMIC DNA]</scope>
    <source>
        <strain evidence="7">JCM 15503</strain>
    </source>
</reference>
<feature type="domain" description="Cyclic nucleotide-binding" evidence="4">
    <location>
        <begin position="66"/>
        <end position="159"/>
    </location>
</feature>